<keyword evidence="3" id="KW-0862">Zinc</keyword>
<dbReference type="PANTHER" id="PTHR15710:SF77">
    <property type="entry name" value="RING-H2 FINGER PROTEIN ATL21B"/>
    <property type="match status" value="1"/>
</dbReference>
<dbReference type="Gene3D" id="3.30.40.10">
    <property type="entry name" value="Zinc/RING finger domain, C3HC4 (zinc finger)"/>
    <property type="match status" value="1"/>
</dbReference>
<feature type="domain" description="RING-type" evidence="5">
    <location>
        <begin position="211"/>
        <end position="252"/>
    </location>
</feature>
<sequence length="260" mass="29411">MLIFWDVEPQSVTEVLIDSTSSGTSSPAIVMIELRYAISRINWVGPKEDVDSDESSTADSTSTNLLYQPVETFVYKTDMASFSLNFSRRLSAEQTINNVLMESRTGAGVSPEYRLPLIRCITNTISAYMSGGISSDVLKIHFVFDLCEERHMVRNFDEGGEEALLRKIVESFAGEKESFYDVDLMEYLVTEDQEVMCGGVEYATSEKKLDCSICLDELVVGMEVERCPCGHRFHGDCIARWLQRKDSCPLCRRKVQDWIV</sequence>
<dbReference type="PANTHER" id="PTHR15710">
    <property type="entry name" value="E3 UBIQUITIN-PROTEIN LIGASE PRAJA"/>
    <property type="match status" value="1"/>
</dbReference>
<evidence type="ECO:0000256" key="1">
    <source>
        <dbReference type="ARBA" id="ARBA00022723"/>
    </source>
</evidence>
<evidence type="ECO:0000256" key="4">
    <source>
        <dbReference type="PROSITE-ProRule" id="PRU00175"/>
    </source>
</evidence>
<reference evidence="6" key="2">
    <citation type="journal article" date="2022" name="Hortic Res">
        <title>The genome of Dioscorea zingiberensis sheds light on the biosynthesis, origin and evolution of the medicinally important diosgenin saponins.</title>
        <authorList>
            <person name="Li Y."/>
            <person name="Tan C."/>
            <person name="Li Z."/>
            <person name="Guo J."/>
            <person name="Li S."/>
            <person name="Chen X."/>
            <person name="Wang C."/>
            <person name="Dai X."/>
            <person name="Yang H."/>
            <person name="Song W."/>
            <person name="Hou L."/>
            <person name="Xu J."/>
            <person name="Tong Z."/>
            <person name="Xu A."/>
            <person name="Yuan X."/>
            <person name="Wang W."/>
            <person name="Yang Q."/>
            <person name="Chen L."/>
            <person name="Sun Z."/>
            <person name="Wang K."/>
            <person name="Pan B."/>
            <person name="Chen J."/>
            <person name="Bao Y."/>
            <person name="Liu F."/>
            <person name="Qi X."/>
            <person name="Gang D.R."/>
            <person name="Wen J."/>
            <person name="Li J."/>
        </authorList>
    </citation>
    <scope>NUCLEOTIDE SEQUENCE</scope>
    <source>
        <strain evidence="6">Dzin_1.0</strain>
    </source>
</reference>
<dbReference type="GO" id="GO:0005737">
    <property type="term" value="C:cytoplasm"/>
    <property type="evidence" value="ECO:0007669"/>
    <property type="project" value="TreeGrafter"/>
</dbReference>
<dbReference type="GO" id="GO:0061630">
    <property type="term" value="F:ubiquitin protein ligase activity"/>
    <property type="evidence" value="ECO:0007669"/>
    <property type="project" value="TreeGrafter"/>
</dbReference>
<dbReference type="InterPro" id="IPR001841">
    <property type="entry name" value="Znf_RING"/>
</dbReference>
<dbReference type="OrthoDB" id="8062037at2759"/>
<dbReference type="AlphaFoldDB" id="A0A9D5HKP3"/>
<keyword evidence="2 4" id="KW-0863">Zinc-finger</keyword>
<keyword evidence="7" id="KW-1185">Reference proteome</keyword>
<organism evidence="6 7">
    <name type="scientific">Dioscorea zingiberensis</name>
    <dbReference type="NCBI Taxonomy" id="325984"/>
    <lineage>
        <taxon>Eukaryota</taxon>
        <taxon>Viridiplantae</taxon>
        <taxon>Streptophyta</taxon>
        <taxon>Embryophyta</taxon>
        <taxon>Tracheophyta</taxon>
        <taxon>Spermatophyta</taxon>
        <taxon>Magnoliopsida</taxon>
        <taxon>Liliopsida</taxon>
        <taxon>Dioscoreales</taxon>
        <taxon>Dioscoreaceae</taxon>
        <taxon>Dioscorea</taxon>
    </lineage>
</organism>
<evidence type="ECO:0000313" key="7">
    <source>
        <dbReference type="Proteomes" id="UP001085076"/>
    </source>
</evidence>
<accession>A0A9D5HKP3</accession>
<evidence type="ECO:0000256" key="2">
    <source>
        <dbReference type="ARBA" id="ARBA00022771"/>
    </source>
</evidence>
<dbReference type="PROSITE" id="PS50089">
    <property type="entry name" value="ZF_RING_2"/>
    <property type="match status" value="1"/>
</dbReference>
<gene>
    <name evidence="6" type="ORF">J5N97_015096</name>
</gene>
<dbReference type="Pfam" id="PF13639">
    <property type="entry name" value="zf-RING_2"/>
    <property type="match status" value="1"/>
</dbReference>
<reference evidence="6" key="1">
    <citation type="submission" date="2021-03" db="EMBL/GenBank/DDBJ databases">
        <authorList>
            <person name="Li Z."/>
            <person name="Yang C."/>
        </authorList>
    </citation>
    <scope>NUCLEOTIDE SEQUENCE</scope>
    <source>
        <strain evidence="6">Dzin_1.0</strain>
        <tissue evidence="6">Leaf</tissue>
    </source>
</reference>
<evidence type="ECO:0000259" key="5">
    <source>
        <dbReference type="PROSITE" id="PS50089"/>
    </source>
</evidence>
<dbReference type="Proteomes" id="UP001085076">
    <property type="component" value="Miscellaneous, Linkage group lg03"/>
</dbReference>
<dbReference type="SUPFAM" id="SSF57850">
    <property type="entry name" value="RING/U-box"/>
    <property type="match status" value="1"/>
</dbReference>
<dbReference type="EMBL" id="JAGGNH010000003">
    <property type="protein sequence ID" value="KAJ0979622.1"/>
    <property type="molecule type" value="Genomic_DNA"/>
</dbReference>
<keyword evidence="1" id="KW-0479">Metal-binding</keyword>
<comment type="caution">
    <text evidence="6">The sequence shown here is derived from an EMBL/GenBank/DDBJ whole genome shotgun (WGS) entry which is preliminary data.</text>
</comment>
<proteinExistence type="predicted"/>
<dbReference type="GO" id="GO:0016567">
    <property type="term" value="P:protein ubiquitination"/>
    <property type="evidence" value="ECO:0007669"/>
    <property type="project" value="TreeGrafter"/>
</dbReference>
<dbReference type="SMART" id="SM00184">
    <property type="entry name" value="RING"/>
    <property type="match status" value="1"/>
</dbReference>
<dbReference type="InterPro" id="IPR013083">
    <property type="entry name" value="Znf_RING/FYVE/PHD"/>
</dbReference>
<protein>
    <recommendedName>
        <fullName evidence="5">RING-type domain-containing protein</fullName>
    </recommendedName>
</protein>
<evidence type="ECO:0000256" key="3">
    <source>
        <dbReference type="ARBA" id="ARBA00022833"/>
    </source>
</evidence>
<evidence type="ECO:0000313" key="6">
    <source>
        <dbReference type="EMBL" id="KAJ0979622.1"/>
    </source>
</evidence>
<dbReference type="GO" id="GO:0008270">
    <property type="term" value="F:zinc ion binding"/>
    <property type="evidence" value="ECO:0007669"/>
    <property type="project" value="UniProtKB-KW"/>
</dbReference>
<name>A0A9D5HKP3_9LILI</name>